<proteinExistence type="predicted"/>
<accession>D1VWK1</accession>
<organism evidence="1 2">
    <name type="scientific">Hoylesella timonensis CRIS 5C-B1</name>
    <dbReference type="NCBI Taxonomy" id="679189"/>
    <lineage>
        <taxon>Bacteria</taxon>
        <taxon>Pseudomonadati</taxon>
        <taxon>Bacteroidota</taxon>
        <taxon>Bacteroidia</taxon>
        <taxon>Bacteroidales</taxon>
        <taxon>Prevotellaceae</taxon>
        <taxon>Hoylesella</taxon>
    </lineage>
</organism>
<keyword evidence="2" id="KW-1185">Reference proteome</keyword>
<gene>
    <name evidence="1" type="ORF">HMPREF9019_0691</name>
</gene>
<protein>
    <submittedName>
        <fullName evidence="1">Uncharacterized protein</fullName>
    </submittedName>
</protein>
<dbReference type="AlphaFoldDB" id="D1VWK1"/>
<sequence length="62" mass="7399">MNCIDFVRCFFLLLPFFFMARMFCASSRPRFSLPDAVFCSVAPFLYNYYHKALKNIKNRNKS</sequence>
<reference evidence="1 2" key="1">
    <citation type="submission" date="2009-12" db="EMBL/GenBank/DDBJ databases">
        <title>Genome Sequence of Prevotella timonensis CRIS 5C-B1.</title>
        <authorList>
            <person name="Durkin A.S."/>
            <person name="Madupu R."/>
            <person name="Torralba M."/>
            <person name="Methe B."/>
            <person name="Sutton G."/>
            <person name="Strausberg R.L."/>
            <person name="Nelson K.E."/>
        </authorList>
    </citation>
    <scope>NUCLEOTIDE SEQUENCE [LARGE SCALE GENOMIC DNA]</scope>
    <source>
        <strain evidence="1 2">CRIS 5C-B1</strain>
    </source>
</reference>
<evidence type="ECO:0000313" key="1">
    <source>
        <dbReference type="EMBL" id="EFA98504.1"/>
    </source>
</evidence>
<name>D1VWK1_9BACT</name>
<evidence type="ECO:0000313" key="2">
    <source>
        <dbReference type="Proteomes" id="UP000004001"/>
    </source>
</evidence>
<dbReference type="Proteomes" id="UP000004001">
    <property type="component" value="Unassembled WGS sequence"/>
</dbReference>
<comment type="caution">
    <text evidence="1">The sequence shown here is derived from an EMBL/GenBank/DDBJ whole genome shotgun (WGS) entry which is preliminary data.</text>
</comment>
<dbReference type="EMBL" id="ADEF01000004">
    <property type="protein sequence ID" value="EFA98504.1"/>
    <property type="molecule type" value="Genomic_DNA"/>
</dbReference>